<comment type="subcellular location">
    <subcellularLocation>
        <location evidence="1">Endoplasmic reticulum membrane</location>
        <topology evidence="1">Multi-pass membrane protein</topology>
    </subcellularLocation>
</comment>
<keyword evidence="13" id="KW-1185">Reference proteome</keyword>
<dbReference type="PANTHER" id="PTHR42650">
    <property type="entry name" value="TAIL-ANCHORED PROTEIN INSERTION RECEPTOR WRB"/>
    <property type="match status" value="1"/>
</dbReference>
<name>A0A420HZ59_9PEZI</name>
<evidence type="ECO:0000256" key="1">
    <source>
        <dbReference type="ARBA" id="ARBA00004477"/>
    </source>
</evidence>
<dbReference type="GO" id="GO:0005789">
    <property type="term" value="C:endoplasmic reticulum membrane"/>
    <property type="evidence" value="ECO:0007669"/>
    <property type="project" value="UniProtKB-SubCell"/>
</dbReference>
<evidence type="ECO:0000313" key="12">
    <source>
        <dbReference type="EMBL" id="RKF62711.1"/>
    </source>
</evidence>
<evidence type="ECO:0000256" key="7">
    <source>
        <dbReference type="ARBA" id="ARBA00023054"/>
    </source>
</evidence>
<evidence type="ECO:0000256" key="4">
    <source>
        <dbReference type="ARBA" id="ARBA00022692"/>
    </source>
</evidence>
<evidence type="ECO:0000256" key="6">
    <source>
        <dbReference type="ARBA" id="ARBA00022989"/>
    </source>
</evidence>
<feature type="topological domain" description="Lumenal" evidence="9">
    <location>
        <begin position="1"/>
        <end position="4"/>
    </location>
</feature>
<evidence type="ECO:0000313" key="13">
    <source>
        <dbReference type="Proteomes" id="UP000286134"/>
    </source>
</evidence>
<dbReference type="GO" id="GO:0071816">
    <property type="term" value="P:tail-anchored membrane protein insertion into ER membrane"/>
    <property type="evidence" value="ECO:0007669"/>
    <property type="project" value="InterPro"/>
</dbReference>
<evidence type="ECO:0000256" key="11">
    <source>
        <dbReference type="SAM" id="Phobius"/>
    </source>
</evidence>
<dbReference type="STRING" id="212602.A0A420HZ59"/>
<dbReference type="HAMAP" id="MF_03113">
    <property type="entry name" value="Get1"/>
    <property type="match status" value="1"/>
</dbReference>
<keyword evidence="7 9" id="KW-0175">Coiled coil</keyword>
<accession>A0A420HZ59</accession>
<evidence type="ECO:0000256" key="3">
    <source>
        <dbReference type="ARBA" id="ARBA00022448"/>
    </source>
</evidence>
<dbReference type="FunFam" id="1.10.287.660:FF:000006">
    <property type="entry name" value="Protein GET1"/>
    <property type="match status" value="1"/>
</dbReference>
<comment type="similarity">
    <text evidence="2 9">Belongs to the WRB/GET1 family.</text>
</comment>
<dbReference type="AlphaFoldDB" id="A0A420HZ59"/>
<proteinExistence type="inferred from homology"/>
<dbReference type="GO" id="GO:0043495">
    <property type="term" value="F:protein-membrane adaptor activity"/>
    <property type="evidence" value="ECO:0007669"/>
    <property type="project" value="TreeGrafter"/>
</dbReference>
<comment type="caution">
    <text evidence="9">Lacks conserved residue(s) required for the propagation of feature annotation.</text>
</comment>
<dbReference type="PANTHER" id="PTHR42650:SF1">
    <property type="entry name" value="GUIDED ENTRY OF TAIL-ANCHORED PROTEINS FACTOR 1"/>
    <property type="match status" value="1"/>
</dbReference>
<feature type="topological domain" description="Cytoplasmic" evidence="9">
    <location>
        <begin position="173"/>
        <end position="212"/>
    </location>
</feature>
<sequence>MPSILLSIFLIQLAIYLIEIVAVSTVNNQLWKIWNSIFSSSSKDSAEYQELKNHALKLRRELNVTSSQDEFAKWAKLRRQYDKAAEKLEKAKTSLDSTRSKFDSKIMVARWICTKGIQIILQFSYQKRPMFYLPKNWIPYYAEWVLSFPRAPLGSISQQIWSLSCKAFITLMLDLSLYFIAFFSDTKLDTRKQSPGQVSTSIDSIDTVKKES</sequence>
<keyword evidence="6 9" id="KW-1133">Transmembrane helix</keyword>
<gene>
    <name evidence="9" type="primary">GET1</name>
    <name evidence="12" type="ORF">OnM2_031040</name>
</gene>
<dbReference type="OrthoDB" id="69461at2759"/>
<evidence type="ECO:0000256" key="8">
    <source>
        <dbReference type="ARBA" id="ARBA00023136"/>
    </source>
</evidence>
<keyword evidence="8 9" id="KW-0472">Membrane</keyword>
<dbReference type="InterPro" id="IPR028945">
    <property type="entry name" value="Get1"/>
</dbReference>
<keyword evidence="3 9" id="KW-0813">Transport</keyword>
<evidence type="ECO:0000256" key="9">
    <source>
        <dbReference type="HAMAP-Rule" id="MF_03113"/>
    </source>
</evidence>
<dbReference type="InterPro" id="IPR027538">
    <property type="entry name" value="Get1_fungi"/>
</dbReference>
<evidence type="ECO:0000256" key="2">
    <source>
        <dbReference type="ARBA" id="ARBA00010799"/>
    </source>
</evidence>
<feature type="region of interest" description="Disordered" evidence="10">
    <location>
        <begin position="190"/>
        <end position="212"/>
    </location>
</feature>
<keyword evidence="4 9" id="KW-0812">Transmembrane</keyword>
<reference evidence="12 13" key="1">
    <citation type="journal article" date="2018" name="BMC Genomics">
        <title>Comparative genome analyses reveal sequence features reflecting distinct modes of host-adaptation between dicot and monocot powdery mildew.</title>
        <authorList>
            <person name="Wu Y."/>
            <person name="Ma X."/>
            <person name="Pan Z."/>
            <person name="Kale S.D."/>
            <person name="Song Y."/>
            <person name="King H."/>
            <person name="Zhang Q."/>
            <person name="Presley C."/>
            <person name="Deng X."/>
            <person name="Wei C.I."/>
            <person name="Xiao S."/>
        </authorList>
    </citation>
    <scope>NUCLEOTIDE SEQUENCE [LARGE SCALE GENOMIC DNA]</scope>
    <source>
        <strain evidence="12">UMSG2</strain>
    </source>
</reference>
<feature type="compositionally biased region" description="Polar residues" evidence="10">
    <location>
        <begin position="193"/>
        <end position="204"/>
    </location>
</feature>
<comment type="caution">
    <text evidence="12">The sequence shown here is derived from an EMBL/GenBank/DDBJ whole genome shotgun (WGS) entry which is preliminary data.</text>
</comment>
<dbReference type="GO" id="GO:0043529">
    <property type="term" value="C:GET complex"/>
    <property type="evidence" value="ECO:0007669"/>
    <property type="project" value="InterPro"/>
</dbReference>
<dbReference type="EMBL" id="MCFK01003133">
    <property type="protein sequence ID" value="RKF62711.1"/>
    <property type="molecule type" value="Genomic_DNA"/>
</dbReference>
<feature type="transmembrane region" description="Helical" evidence="11">
    <location>
        <begin position="6"/>
        <end position="26"/>
    </location>
</feature>
<dbReference type="Pfam" id="PF04420">
    <property type="entry name" value="CHD5"/>
    <property type="match status" value="1"/>
</dbReference>
<feature type="transmembrane region" description="Helical" evidence="11">
    <location>
        <begin position="160"/>
        <end position="183"/>
    </location>
</feature>
<organism evidence="12 13">
    <name type="scientific">Erysiphe neolycopersici</name>
    <dbReference type="NCBI Taxonomy" id="212602"/>
    <lineage>
        <taxon>Eukaryota</taxon>
        <taxon>Fungi</taxon>
        <taxon>Dikarya</taxon>
        <taxon>Ascomycota</taxon>
        <taxon>Pezizomycotina</taxon>
        <taxon>Leotiomycetes</taxon>
        <taxon>Erysiphales</taxon>
        <taxon>Erysiphaceae</taxon>
        <taxon>Erysiphe</taxon>
    </lineage>
</organism>
<evidence type="ECO:0000256" key="5">
    <source>
        <dbReference type="ARBA" id="ARBA00022824"/>
    </source>
</evidence>
<keyword evidence="5 9" id="KW-0256">Endoplasmic reticulum</keyword>
<feature type="coiled-coil region" evidence="9">
    <location>
        <begin position="48"/>
        <end position="101"/>
    </location>
</feature>
<dbReference type="Gene3D" id="1.10.287.660">
    <property type="entry name" value="Helix hairpin bin"/>
    <property type="match status" value="1"/>
</dbReference>
<evidence type="ECO:0000256" key="10">
    <source>
        <dbReference type="SAM" id="MobiDB-lite"/>
    </source>
</evidence>
<protein>
    <submittedName>
        <fullName evidence="12">Protein get1</fullName>
    </submittedName>
</protein>
<dbReference type="Proteomes" id="UP000286134">
    <property type="component" value="Unassembled WGS sequence"/>
</dbReference>
<dbReference type="InterPro" id="IPR029012">
    <property type="entry name" value="Helix_hairpin_bin_sf"/>
</dbReference>